<dbReference type="SUPFAM" id="SSF64397">
    <property type="entry name" value="Hsp33 domain"/>
    <property type="match status" value="1"/>
</dbReference>
<evidence type="ECO:0000256" key="3">
    <source>
        <dbReference type="ARBA" id="ARBA00023157"/>
    </source>
</evidence>
<name>A0ABQ5YWE8_9BURK</name>
<evidence type="ECO:0000313" key="7">
    <source>
        <dbReference type="EMBL" id="GLR27720.1"/>
    </source>
</evidence>
<evidence type="ECO:0000256" key="5">
    <source>
        <dbReference type="ARBA" id="ARBA00023284"/>
    </source>
</evidence>
<sequence>MEDKLKSLLFEAADARAQIVRLDKTWQKVVSHNEYPAPVVELLGQLVAASALLSASLKFEGSLILQIKGDGPVVLLVAECNSKLGLRATVKLDETKAIAENASYKDLLNVSGKGLFVVVLDPKNRQPGQMPYQGVVELSGSTIAESLENYMRTSEQLETRLYLHANHDAAAGLMLQQMPGEGGKRNGKSHDADGWERLLALGHTVTGSEILSIALDDMTHRLFWEENPAQLAERTVQFECTCSRLKVGRMLLRLGKHEVEEALKEQKQLCVHCDFCNSAYIFTQAQCEHLFEAEELEENLNADEEEDPIKDLRKDGDDQPTIH</sequence>
<dbReference type="CDD" id="cd00498">
    <property type="entry name" value="Hsp33"/>
    <property type="match status" value="1"/>
</dbReference>
<organism evidence="7 8">
    <name type="scientific">Limnobacter litoralis</name>
    <dbReference type="NCBI Taxonomy" id="481366"/>
    <lineage>
        <taxon>Bacteria</taxon>
        <taxon>Pseudomonadati</taxon>
        <taxon>Pseudomonadota</taxon>
        <taxon>Betaproteobacteria</taxon>
        <taxon>Burkholderiales</taxon>
        <taxon>Burkholderiaceae</taxon>
        <taxon>Limnobacter</taxon>
    </lineage>
</organism>
<keyword evidence="5" id="KW-0676">Redox-active center</keyword>
<keyword evidence="8" id="KW-1185">Reference proteome</keyword>
<accession>A0ABQ5YWE8</accession>
<evidence type="ECO:0000256" key="1">
    <source>
        <dbReference type="ARBA" id="ARBA00022490"/>
    </source>
</evidence>
<keyword evidence="4" id="KW-0143">Chaperone</keyword>
<reference evidence="8" key="1">
    <citation type="journal article" date="2019" name="Int. J. Syst. Evol. Microbiol.">
        <title>The Global Catalogue of Microorganisms (GCM) 10K type strain sequencing project: providing services to taxonomists for standard genome sequencing and annotation.</title>
        <authorList>
            <consortium name="The Broad Institute Genomics Platform"/>
            <consortium name="The Broad Institute Genome Sequencing Center for Infectious Disease"/>
            <person name="Wu L."/>
            <person name="Ma J."/>
        </authorList>
    </citation>
    <scope>NUCLEOTIDE SEQUENCE [LARGE SCALE GENOMIC DNA]</scope>
    <source>
        <strain evidence="8">NBRC 105857</strain>
    </source>
</reference>
<dbReference type="Pfam" id="PF01430">
    <property type="entry name" value="HSP33"/>
    <property type="match status" value="1"/>
</dbReference>
<feature type="compositionally biased region" description="Acidic residues" evidence="6">
    <location>
        <begin position="298"/>
        <end position="308"/>
    </location>
</feature>
<dbReference type="InterPro" id="IPR016153">
    <property type="entry name" value="Heat_shock_Hsp33_N"/>
</dbReference>
<evidence type="ECO:0000256" key="4">
    <source>
        <dbReference type="ARBA" id="ARBA00023186"/>
    </source>
</evidence>
<proteinExistence type="predicted"/>
<dbReference type="SUPFAM" id="SSF118352">
    <property type="entry name" value="HSP33 redox switch-like"/>
    <property type="match status" value="1"/>
</dbReference>
<comment type="caution">
    <text evidence="7">The sequence shown here is derived from an EMBL/GenBank/DDBJ whole genome shotgun (WGS) entry which is preliminary data.</text>
</comment>
<dbReference type="Proteomes" id="UP001156664">
    <property type="component" value="Unassembled WGS sequence"/>
</dbReference>
<gene>
    <name evidence="7" type="primary">hslO</name>
    <name evidence="7" type="ORF">GCM10007875_28120</name>
</gene>
<dbReference type="PIRSF" id="PIRSF005261">
    <property type="entry name" value="Heat_shock_Hsp33"/>
    <property type="match status" value="1"/>
</dbReference>
<dbReference type="PANTHER" id="PTHR30111">
    <property type="entry name" value="33 KDA CHAPERONIN"/>
    <property type="match status" value="1"/>
</dbReference>
<evidence type="ECO:0000313" key="8">
    <source>
        <dbReference type="Proteomes" id="UP001156664"/>
    </source>
</evidence>
<keyword evidence="2" id="KW-0862">Zinc</keyword>
<keyword evidence="1" id="KW-0963">Cytoplasm</keyword>
<dbReference type="Gene3D" id="3.90.1280.10">
    <property type="entry name" value="HSP33 redox switch-like"/>
    <property type="match status" value="1"/>
</dbReference>
<dbReference type="RefSeq" id="WP_284282582.1">
    <property type="nucleotide sequence ID" value="NZ_BSOJ01000038.1"/>
</dbReference>
<evidence type="ECO:0000256" key="6">
    <source>
        <dbReference type="SAM" id="MobiDB-lite"/>
    </source>
</evidence>
<evidence type="ECO:0000256" key="2">
    <source>
        <dbReference type="ARBA" id="ARBA00022833"/>
    </source>
</evidence>
<feature type="region of interest" description="Disordered" evidence="6">
    <location>
        <begin position="298"/>
        <end position="323"/>
    </location>
</feature>
<dbReference type="InterPro" id="IPR016154">
    <property type="entry name" value="Heat_shock_Hsp33_C"/>
</dbReference>
<dbReference type="InterPro" id="IPR000397">
    <property type="entry name" value="Heat_shock_Hsp33"/>
</dbReference>
<dbReference type="EMBL" id="BSOJ01000038">
    <property type="protein sequence ID" value="GLR27720.1"/>
    <property type="molecule type" value="Genomic_DNA"/>
</dbReference>
<dbReference type="Gene3D" id="3.55.30.10">
    <property type="entry name" value="Hsp33 domain"/>
    <property type="match status" value="1"/>
</dbReference>
<protein>
    <submittedName>
        <fullName evidence="7">33 kDa chaperonin</fullName>
    </submittedName>
</protein>
<keyword evidence="3" id="KW-1015">Disulfide bond</keyword>
<dbReference type="PANTHER" id="PTHR30111:SF1">
    <property type="entry name" value="33 KDA CHAPERONIN"/>
    <property type="match status" value="1"/>
</dbReference>